<feature type="region of interest" description="Disordered" evidence="5">
    <location>
        <begin position="382"/>
        <end position="427"/>
    </location>
</feature>
<dbReference type="InterPro" id="IPR006630">
    <property type="entry name" value="La_HTH"/>
</dbReference>
<dbReference type="InterPro" id="IPR045180">
    <property type="entry name" value="La_dom_prot"/>
</dbReference>
<dbReference type="STRING" id="29655.A0A0K9PAW9"/>
<dbReference type="InterPro" id="IPR014886">
    <property type="entry name" value="La_xRRM"/>
</dbReference>
<reference evidence="10" key="1">
    <citation type="journal article" date="2016" name="Nature">
        <title>The genome of the seagrass Zostera marina reveals angiosperm adaptation to the sea.</title>
        <authorList>
            <person name="Olsen J.L."/>
            <person name="Rouze P."/>
            <person name="Verhelst B."/>
            <person name="Lin Y.-C."/>
            <person name="Bayer T."/>
            <person name="Collen J."/>
            <person name="Dattolo E."/>
            <person name="De Paoli E."/>
            <person name="Dittami S."/>
            <person name="Maumus F."/>
            <person name="Michel G."/>
            <person name="Kersting A."/>
            <person name="Lauritano C."/>
            <person name="Lohaus R."/>
            <person name="Toepel M."/>
            <person name="Tonon T."/>
            <person name="Vanneste K."/>
            <person name="Amirebrahimi M."/>
            <person name="Brakel J."/>
            <person name="Bostroem C."/>
            <person name="Chovatia M."/>
            <person name="Grimwood J."/>
            <person name="Jenkins J.W."/>
            <person name="Jueterbock A."/>
            <person name="Mraz A."/>
            <person name="Stam W.T."/>
            <person name="Tice H."/>
            <person name="Bornberg-Bauer E."/>
            <person name="Green P.J."/>
            <person name="Pearson G.A."/>
            <person name="Procaccini G."/>
            <person name="Duarte C.M."/>
            <person name="Schmutz J."/>
            <person name="Reusch T.B.H."/>
            <person name="Van de Peer Y."/>
        </authorList>
    </citation>
    <scope>NUCLEOTIDE SEQUENCE [LARGE SCALE GENOMIC DNA]</scope>
    <source>
        <strain evidence="10">cv. Finnish</strain>
    </source>
</reference>
<dbReference type="SMART" id="SM00360">
    <property type="entry name" value="RRM"/>
    <property type="match status" value="2"/>
</dbReference>
<dbReference type="GO" id="GO:0006396">
    <property type="term" value="P:RNA processing"/>
    <property type="evidence" value="ECO:0007669"/>
    <property type="project" value="InterPro"/>
</dbReference>
<feature type="domain" description="RRM" evidence="6">
    <location>
        <begin position="117"/>
        <end position="209"/>
    </location>
</feature>
<keyword evidence="10" id="KW-1185">Reference proteome</keyword>
<dbReference type="PANTHER" id="PTHR22792:SF140">
    <property type="entry name" value="ACHILLES, ISOFORM A"/>
    <property type="match status" value="1"/>
</dbReference>
<feature type="region of interest" description="Disordered" evidence="5">
    <location>
        <begin position="198"/>
        <end position="227"/>
    </location>
</feature>
<evidence type="ECO:0000256" key="5">
    <source>
        <dbReference type="SAM" id="MobiDB-lite"/>
    </source>
</evidence>
<dbReference type="Gene3D" id="1.10.10.10">
    <property type="entry name" value="Winged helix-like DNA-binding domain superfamily/Winged helix DNA-binding domain"/>
    <property type="match status" value="1"/>
</dbReference>
<dbReference type="Pfam" id="PF00076">
    <property type="entry name" value="RRM_1"/>
    <property type="match status" value="1"/>
</dbReference>
<keyword evidence="3" id="KW-0539">Nucleus</keyword>
<dbReference type="GO" id="GO:1990904">
    <property type="term" value="C:ribonucleoprotein complex"/>
    <property type="evidence" value="ECO:0007669"/>
    <property type="project" value="UniProtKB-UniRule"/>
</dbReference>
<keyword evidence="2 4" id="KW-0694">RNA-binding</keyword>
<evidence type="ECO:0000256" key="3">
    <source>
        <dbReference type="ARBA" id="ARBA00023242"/>
    </source>
</evidence>
<dbReference type="Pfam" id="PF08777">
    <property type="entry name" value="RRM_3"/>
    <property type="match status" value="1"/>
</dbReference>
<evidence type="ECO:0000256" key="1">
    <source>
        <dbReference type="ARBA" id="ARBA00004123"/>
    </source>
</evidence>
<dbReference type="InterPro" id="IPR036388">
    <property type="entry name" value="WH-like_DNA-bd_sf"/>
</dbReference>
<dbReference type="SUPFAM" id="SSF54928">
    <property type="entry name" value="RNA-binding domain, RBD"/>
    <property type="match status" value="2"/>
</dbReference>
<feature type="region of interest" description="Disordered" evidence="5">
    <location>
        <begin position="248"/>
        <end position="301"/>
    </location>
</feature>
<dbReference type="Proteomes" id="UP000036987">
    <property type="component" value="Unassembled WGS sequence"/>
</dbReference>
<proteinExistence type="predicted"/>
<feature type="compositionally biased region" description="Basic and acidic residues" evidence="5">
    <location>
        <begin position="403"/>
        <end position="420"/>
    </location>
</feature>
<dbReference type="SUPFAM" id="SSF46785">
    <property type="entry name" value="Winged helix' DNA-binding domain"/>
    <property type="match status" value="1"/>
</dbReference>
<evidence type="ECO:0000256" key="2">
    <source>
        <dbReference type="ARBA" id="ARBA00022884"/>
    </source>
</evidence>
<dbReference type="AlphaFoldDB" id="A0A0K9PAW9"/>
<evidence type="ECO:0000313" key="9">
    <source>
        <dbReference type="EMBL" id="KMZ66233.1"/>
    </source>
</evidence>
<accession>A0A0K9PAW9</accession>
<evidence type="ECO:0000256" key="4">
    <source>
        <dbReference type="PROSITE-ProRule" id="PRU00332"/>
    </source>
</evidence>
<evidence type="ECO:0000259" key="6">
    <source>
        <dbReference type="PROSITE" id="PS50102"/>
    </source>
</evidence>
<gene>
    <name evidence="9" type="ORF">ZOSMA_2G02430</name>
</gene>
<dbReference type="CDD" id="cd08030">
    <property type="entry name" value="LA_like_plant"/>
    <property type="match status" value="1"/>
</dbReference>
<name>A0A0K9PAW9_ZOSMR</name>
<feature type="compositionally biased region" description="Basic and acidic residues" evidence="5">
    <location>
        <begin position="198"/>
        <end position="226"/>
    </location>
</feature>
<organism evidence="9 10">
    <name type="scientific">Zostera marina</name>
    <name type="common">Eelgrass</name>
    <dbReference type="NCBI Taxonomy" id="29655"/>
    <lineage>
        <taxon>Eukaryota</taxon>
        <taxon>Viridiplantae</taxon>
        <taxon>Streptophyta</taxon>
        <taxon>Embryophyta</taxon>
        <taxon>Tracheophyta</taxon>
        <taxon>Spermatophyta</taxon>
        <taxon>Magnoliopsida</taxon>
        <taxon>Liliopsida</taxon>
        <taxon>Zosteraceae</taxon>
        <taxon>Zostera</taxon>
    </lineage>
</organism>
<protein>
    <submittedName>
        <fullName evidence="9">RNA-binding La domain-containing protein</fullName>
    </submittedName>
</protein>
<dbReference type="InterPro" id="IPR035979">
    <property type="entry name" value="RBD_domain_sf"/>
</dbReference>
<dbReference type="PROSITE" id="PS50961">
    <property type="entry name" value="HTH_LA"/>
    <property type="match status" value="1"/>
</dbReference>
<dbReference type="PANTHER" id="PTHR22792">
    <property type="entry name" value="LUPUS LA PROTEIN-RELATED"/>
    <property type="match status" value="1"/>
</dbReference>
<dbReference type="GO" id="GO:0005634">
    <property type="term" value="C:nucleus"/>
    <property type="evidence" value="ECO:0000318"/>
    <property type="project" value="GO_Central"/>
</dbReference>
<dbReference type="PROSITE" id="PS51939">
    <property type="entry name" value="XRRM"/>
    <property type="match status" value="1"/>
</dbReference>
<feature type="compositionally biased region" description="Basic and acidic residues" evidence="5">
    <location>
        <begin position="284"/>
        <end position="301"/>
    </location>
</feature>
<evidence type="ECO:0000259" key="8">
    <source>
        <dbReference type="PROSITE" id="PS51939"/>
    </source>
</evidence>
<dbReference type="OMA" id="QNEGYPK"/>
<dbReference type="InterPro" id="IPR002344">
    <property type="entry name" value="Lupus_La"/>
</dbReference>
<dbReference type="CDD" id="cd12291">
    <property type="entry name" value="RRM1_La"/>
    <property type="match status" value="1"/>
</dbReference>
<dbReference type="InterPro" id="IPR036390">
    <property type="entry name" value="WH_DNA-bd_sf"/>
</dbReference>
<comment type="caution">
    <text evidence="9">The sequence shown here is derived from an EMBL/GenBank/DDBJ whole genome shotgun (WGS) entry which is preliminary data.</text>
</comment>
<dbReference type="PRINTS" id="PR00302">
    <property type="entry name" value="LUPUSLA"/>
</dbReference>
<evidence type="ECO:0000313" key="10">
    <source>
        <dbReference type="Proteomes" id="UP000036987"/>
    </source>
</evidence>
<dbReference type="OrthoDB" id="439993at2759"/>
<evidence type="ECO:0000259" key="7">
    <source>
        <dbReference type="PROSITE" id="PS50961"/>
    </source>
</evidence>
<dbReference type="InterPro" id="IPR000504">
    <property type="entry name" value="RRM_dom"/>
</dbReference>
<dbReference type="InterPro" id="IPR012677">
    <property type="entry name" value="Nucleotide-bd_a/b_plait_sf"/>
</dbReference>
<dbReference type="Pfam" id="PF05383">
    <property type="entry name" value="La"/>
    <property type="match status" value="1"/>
</dbReference>
<feature type="domain" description="HTH La-type RNA-binding" evidence="7">
    <location>
        <begin position="4"/>
        <end position="108"/>
    </location>
</feature>
<comment type="subcellular location">
    <subcellularLocation>
        <location evidence="1">Nucleus</location>
    </subcellularLocation>
</comment>
<dbReference type="Gene3D" id="3.30.70.330">
    <property type="match status" value="2"/>
</dbReference>
<dbReference type="EMBL" id="LFYR01000981">
    <property type="protein sequence ID" value="KMZ66233.1"/>
    <property type="molecule type" value="Genomic_DNA"/>
</dbReference>
<dbReference type="GO" id="GO:0003729">
    <property type="term" value="F:mRNA binding"/>
    <property type="evidence" value="ECO:0000318"/>
    <property type="project" value="GO_Central"/>
</dbReference>
<dbReference type="SMART" id="SM00715">
    <property type="entry name" value="LA"/>
    <property type="match status" value="1"/>
</dbReference>
<dbReference type="PROSITE" id="PS50102">
    <property type="entry name" value="RRM"/>
    <property type="match status" value="1"/>
</dbReference>
<feature type="domain" description="XRRM" evidence="8">
    <location>
        <begin position="284"/>
        <end position="409"/>
    </location>
</feature>
<sequence>MTISAFEGKKAKDVMRQVQFYFSDSNLPKDNFLKKTVAESEGGLVALNLICSFAKMKSHLGLKDDVKPDMVPEDVVLSVAETLKNCSTLKISEDCKRVGRSTEIPNVEEIIEQVDSRTVAVSPLPYNVTIEDIGSFFNEHGTVNSVRLPRLLVDKRLFCGTALVEFSDEGEAKTALGKTLVYEGADLELKTKKDFDSEREKNKVEFDKSYPEKSCSENNPKDRSDGYPKGLILGFKLKKVSSEDHVNKIVRPKDDASNGVEEISDDVVVQKTESVDVENSNESSKPDGAADEKKDTESQEEIVTREDLKEIFQKFGTVKFIDFKMGDESGFIRFEDPDASSNARTAALISEDESFTVKKSVLTLQSVTGDAEKEYWATLRTGQGRFKGNTRGGRGGGRGRRGRFFDGKRNRNENSRDSRNKFQKISS</sequence>